<name>A0A382YAA6_9ZZZZ</name>
<dbReference type="EMBL" id="UINC01174228">
    <property type="protein sequence ID" value="SVD80246.1"/>
    <property type="molecule type" value="Genomic_DNA"/>
</dbReference>
<organism evidence="1">
    <name type="scientific">marine metagenome</name>
    <dbReference type="NCBI Taxonomy" id="408172"/>
    <lineage>
        <taxon>unclassified sequences</taxon>
        <taxon>metagenomes</taxon>
        <taxon>ecological metagenomes</taxon>
    </lineage>
</organism>
<sequence length="23" mass="2499">MTIEDNIKKLNINLPDATDPVGS</sequence>
<proteinExistence type="predicted"/>
<gene>
    <name evidence="1" type="ORF">METZ01_LOCUS433100</name>
</gene>
<reference evidence="1" key="1">
    <citation type="submission" date="2018-05" db="EMBL/GenBank/DDBJ databases">
        <authorList>
            <person name="Lanie J.A."/>
            <person name="Ng W.-L."/>
            <person name="Kazmierczak K.M."/>
            <person name="Andrzejewski T.M."/>
            <person name="Davidsen T.M."/>
            <person name="Wayne K.J."/>
            <person name="Tettelin H."/>
            <person name="Glass J.I."/>
            <person name="Rusch D."/>
            <person name="Podicherti R."/>
            <person name="Tsui H.-C.T."/>
            <person name="Winkler M.E."/>
        </authorList>
    </citation>
    <scope>NUCLEOTIDE SEQUENCE</scope>
</reference>
<evidence type="ECO:0000313" key="1">
    <source>
        <dbReference type="EMBL" id="SVD80246.1"/>
    </source>
</evidence>
<dbReference type="AlphaFoldDB" id="A0A382YAA6"/>
<protein>
    <submittedName>
        <fullName evidence="1">Uncharacterized protein</fullName>
    </submittedName>
</protein>
<accession>A0A382YAA6</accession>
<feature type="non-terminal residue" evidence="1">
    <location>
        <position position="23"/>
    </location>
</feature>